<accession>A0ABU6SGG6</accession>
<dbReference type="EMBL" id="JASCZI010060712">
    <property type="protein sequence ID" value="MED6135487.1"/>
    <property type="molecule type" value="Genomic_DNA"/>
</dbReference>
<proteinExistence type="predicted"/>
<protein>
    <submittedName>
        <fullName evidence="1">Uncharacterized protein</fullName>
    </submittedName>
</protein>
<sequence length="178" mass="20501">MEERSIEEIAAEDRWEMYRLNEISHVAHNVHNERDRCITRVHRPIAMGLDPLVRACLHREVATGDSFVPHAVGRVHCHLEDVAYQLGLPIDGEAMSGCLWDFKNMMPEGTGRPRWDWFREMFGEPPNAPDADACIVTFSWLRSRFRVLPSHPSDEMVLKHARAYIWILLSIEMANGAI</sequence>
<gene>
    <name evidence="1" type="ORF">PIB30_046962</name>
</gene>
<evidence type="ECO:0000313" key="2">
    <source>
        <dbReference type="Proteomes" id="UP001341840"/>
    </source>
</evidence>
<dbReference type="Proteomes" id="UP001341840">
    <property type="component" value="Unassembled WGS sequence"/>
</dbReference>
<name>A0ABU6SGG6_9FABA</name>
<reference evidence="1 2" key="1">
    <citation type="journal article" date="2023" name="Plants (Basel)">
        <title>Bridging the Gap: Combining Genomics and Transcriptomics Approaches to Understand Stylosanthes scabra, an Orphan Legume from the Brazilian Caatinga.</title>
        <authorList>
            <person name="Ferreira-Neto J.R.C."/>
            <person name="da Silva M.D."/>
            <person name="Binneck E."/>
            <person name="de Melo N.F."/>
            <person name="da Silva R.H."/>
            <person name="de Melo A.L.T.M."/>
            <person name="Pandolfi V."/>
            <person name="Bustamante F.O."/>
            <person name="Brasileiro-Vidal A.C."/>
            <person name="Benko-Iseppon A.M."/>
        </authorList>
    </citation>
    <scope>NUCLEOTIDE SEQUENCE [LARGE SCALE GENOMIC DNA]</scope>
    <source>
        <tissue evidence="1">Leaves</tissue>
    </source>
</reference>
<keyword evidence="2" id="KW-1185">Reference proteome</keyword>
<organism evidence="1 2">
    <name type="scientific">Stylosanthes scabra</name>
    <dbReference type="NCBI Taxonomy" id="79078"/>
    <lineage>
        <taxon>Eukaryota</taxon>
        <taxon>Viridiplantae</taxon>
        <taxon>Streptophyta</taxon>
        <taxon>Embryophyta</taxon>
        <taxon>Tracheophyta</taxon>
        <taxon>Spermatophyta</taxon>
        <taxon>Magnoliopsida</taxon>
        <taxon>eudicotyledons</taxon>
        <taxon>Gunneridae</taxon>
        <taxon>Pentapetalae</taxon>
        <taxon>rosids</taxon>
        <taxon>fabids</taxon>
        <taxon>Fabales</taxon>
        <taxon>Fabaceae</taxon>
        <taxon>Papilionoideae</taxon>
        <taxon>50 kb inversion clade</taxon>
        <taxon>dalbergioids sensu lato</taxon>
        <taxon>Dalbergieae</taxon>
        <taxon>Pterocarpus clade</taxon>
        <taxon>Stylosanthes</taxon>
    </lineage>
</organism>
<comment type="caution">
    <text evidence="1">The sequence shown here is derived from an EMBL/GenBank/DDBJ whole genome shotgun (WGS) entry which is preliminary data.</text>
</comment>
<evidence type="ECO:0000313" key="1">
    <source>
        <dbReference type="EMBL" id="MED6135487.1"/>
    </source>
</evidence>